<evidence type="ECO:0000313" key="4">
    <source>
        <dbReference type="EMBL" id="KAK3280213.1"/>
    </source>
</evidence>
<dbReference type="Proteomes" id="UP001190700">
    <property type="component" value="Unassembled WGS sequence"/>
</dbReference>
<dbReference type="SUPFAM" id="SSF48056">
    <property type="entry name" value="Di-copper centre-containing domain"/>
    <property type="match status" value="1"/>
</dbReference>
<dbReference type="PANTHER" id="PTHR11474">
    <property type="entry name" value="TYROSINASE FAMILY MEMBER"/>
    <property type="match status" value="1"/>
</dbReference>
<dbReference type="Gene3D" id="1.10.1280.10">
    <property type="entry name" value="Di-copper center containing domain from catechol oxidase"/>
    <property type="match status" value="1"/>
</dbReference>
<dbReference type="PRINTS" id="PR00092">
    <property type="entry name" value="TYROSINASE"/>
</dbReference>
<dbReference type="AlphaFoldDB" id="A0AAE0GLI5"/>
<feature type="domain" description="Tyrosinase copper-binding" evidence="3">
    <location>
        <begin position="191"/>
        <end position="202"/>
    </location>
</feature>
<evidence type="ECO:0000259" key="3">
    <source>
        <dbReference type="PROSITE" id="PS00498"/>
    </source>
</evidence>
<gene>
    <name evidence="4" type="ORF">CYMTET_11939</name>
</gene>
<accession>A0AAE0GLI5</accession>
<organism evidence="4 5">
    <name type="scientific">Cymbomonas tetramitiformis</name>
    <dbReference type="NCBI Taxonomy" id="36881"/>
    <lineage>
        <taxon>Eukaryota</taxon>
        <taxon>Viridiplantae</taxon>
        <taxon>Chlorophyta</taxon>
        <taxon>Pyramimonadophyceae</taxon>
        <taxon>Pyramimonadales</taxon>
        <taxon>Pyramimonadaceae</taxon>
        <taxon>Cymbomonas</taxon>
    </lineage>
</organism>
<dbReference type="Pfam" id="PF00264">
    <property type="entry name" value="Tyrosinase"/>
    <property type="match status" value="1"/>
</dbReference>
<name>A0AAE0GLI5_9CHLO</name>
<keyword evidence="1" id="KW-0479">Metal-binding</keyword>
<reference evidence="4 5" key="1">
    <citation type="journal article" date="2015" name="Genome Biol. Evol.">
        <title>Comparative Genomics of a Bacterivorous Green Alga Reveals Evolutionary Causalities and Consequences of Phago-Mixotrophic Mode of Nutrition.</title>
        <authorList>
            <person name="Burns J.A."/>
            <person name="Paasch A."/>
            <person name="Narechania A."/>
            <person name="Kim E."/>
        </authorList>
    </citation>
    <scope>NUCLEOTIDE SEQUENCE [LARGE SCALE GENOMIC DNA]</scope>
    <source>
        <strain evidence="4 5">PLY_AMNH</strain>
    </source>
</reference>
<protein>
    <recommendedName>
        <fullName evidence="3">Tyrosinase copper-binding domain-containing protein</fullName>
    </recommendedName>
</protein>
<keyword evidence="2" id="KW-0186">Copper</keyword>
<comment type="caution">
    <text evidence="4">The sequence shown here is derived from an EMBL/GenBank/DDBJ whole genome shotgun (WGS) entry which is preliminary data.</text>
</comment>
<evidence type="ECO:0000256" key="1">
    <source>
        <dbReference type="ARBA" id="ARBA00022723"/>
    </source>
</evidence>
<dbReference type="PANTHER" id="PTHR11474:SF126">
    <property type="entry name" value="TYROSINASE-LIKE PROTEIN TYR-1-RELATED"/>
    <property type="match status" value="1"/>
</dbReference>
<dbReference type="EMBL" id="LGRX02004485">
    <property type="protein sequence ID" value="KAK3280213.1"/>
    <property type="molecule type" value="Genomic_DNA"/>
</dbReference>
<dbReference type="GO" id="GO:0016491">
    <property type="term" value="F:oxidoreductase activity"/>
    <property type="evidence" value="ECO:0007669"/>
    <property type="project" value="InterPro"/>
</dbReference>
<sequence length="257" mass="28907">MHAWAICNASSCVDPSGDAATDYAHGTPALAPWHRVFVSYVESEIEDILDDGLPFGFPYWPWYDPAATARLFSPEILGSNGDPKLDFQVTDSAFASLPVFNKEGREGKTQIQRRFGRYKDVDVLSTRTDVDFCLDKIPYDVFPYTNKVSAGFRGCLEGWFGLNTSTTEHTHNRAHLWVGGTMIPTTLSPSDPAFFFLHSFVDKIYDQWIVRHSGAPYLPERGAPLFANAREPLRPWLPLRTPTQVHRPGVELGHIYT</sequence>
<keyword evidence="5" id="KW-1185">Reference proteome</keyword>
<dbReference type="InterPro" id="IPR008922">
    <property type="entry name" value="Di-copper_centre_dom_sf"/>
</dbReference>
<evidence type="ECO:0000256" key="2">
    <source>
        <dbReference type="ARBA" id="ARBA00023008"/>
    </source>
</evidence>
<dbReference type="InterPro" id="IPR050316">
    <property type="entry name" value="Tyrosinase/Hemocyanin"/>
</dbReference>
<proteinExistence type="predicted"/>
<dbReference type="GO" id="GO:0046872">
    <property type="term" value="F:metal ion binding"/>
    <property type="evidence" value="ECO:0007669"/>
    <property type="project" value="UniProtKB-KW"/>
</dbReference>
<evidence type="ECO:0000313" key="5">
    <source>
        <dbReference type="Proteomes" id="UP001190700"/>
    </source>
</evidence>
<dbReference type="InterPro" id="IPR002227">
    <property type="entry name" value="Tyrosinase_Cu-bd"/>
</dbReference>
<dbReference type="PROSITE" id="PS00498">
    <property type="entry name" value="TYROSINASE_2"/>
    <property type="match status" value="1"/>
</dbReference>